<accession>A0AAF0Y5X8</accession>
<dbReference type="EMBL" id="CP086716">
    <property type="protein sequence ID" value="WOO80572.1"/>
    <property type="molecule type" value="Genomic_DNA"/>
</dbReference>
<evidence type="ECO:0000313" key="2">
    <source>
        <dbReference type="EMBL" id="WOO80572.1"/>
    </source>
</evidence>
<dbReference type="GeneID" id="87807337"/>
<protein>
    <submittedName>
        <fullName evidence="2">Uncharacterized protein</fullName>
    </submittedName>
</protein>
<dbReference type="RefSeq" id="XP_062626604.1">
    <property type="nucleotide sequence ID" value="XM_062770620.1"/>
</dbReference>
<sequence length="221" mass="24111">MSANKETEAYFEQRQNDNWRPFGKPYKHATTEAYHAEVKKNSDDKLATLEPLARDDSTEGKEGEAAPVSNNDIKLLRACLDAALLLEPQLRCPVKDDVDGWRRTLRAVFGDAAPKIGPATASAIARGEDKFAEHGGSATTPNLCASVATSVYGDKESGRFVFQPASESHVYVVWGGAGSALSPQYPPTLMERWIAAVTPQSLLQLERSIEDVDHLRAISLV</sequence>
<proteinExistence type="predicted"/>
<name>A0AAF0Y5X8_9TREE</name>
<dbReference type="AlphaFoldDB" id="A0AAF0Y5X8"/>
<reference evidence="2" key="1">
    <citation type="submission" date="2023-10" db="EMBL/GenBank/DDBJ databases">
        <authorList>
            <person name="Noh H."/>
        </authorList>
    </citation>
    <scope>NUCLEOTIDE SEQUENCE</scope>
    <source>
        <strain evidence="2">DUCC4014</strain>
    </source>
</reference>
<gene>
    <name evidence="2" type="ORF">LOC62_03G004097</name>
</gene>
<dbReference type="Proteomes" id="UP000827549">
    <property type="component" value="Chromosome 3"/>
</dbReference>
<feature type="compositionally biased region" description="Basic and acidic residues" evidence="1">
    <location>
        <begin position="42"/>
        <end position="64"/>
    </location>
</feature>
<feature type="region of interest" description="Disordered" evidence="1">
    <location>
        <begin position="1"/>
        <end position="24"/>
    </location>
</feature>
<feature type="region of interest" description="Disordered" evidence="1">
    <location>
        <begin position="42"/>
        <end position="66"/>
    </location>
</feature>
<organism evidence="2 3">
    <name type="scientific">Vanrija pseudolonga</name>
    <dbReference type="NCBI Taxonomy" id="143232"/>
    <lineage>
        <taxon>Eukaryota</taxon>
        <taxon>Fungi</taxon>
        <taxon>Dikarya</taxon>
        <taxon>Basidiomycota</taxon>
        <taxon>Agaricomycotina</taxon>
        <taxon>Tremellomycetes</taxon>
        <taxon>Trichosporonales</taxon>
        <taxon>Trichosporonaceae</taxon>
        <taxon>Vanrija</taxon>
    </lineage>
</organism>
<evidence type="ECO:0000256" key="1">
    <source>
        <dbReference type="SAM" id="MobiDB-lite"/>
    </source>
</evidence>
<keyword evidence="3" id="KW-1185">Reference proteome</keyword>
<evidence type="ECO:0000313" key="3">
    <source>
        <dbReference type="Proteomes" id="UP000827549"/>
    </source>
</evidence>